<accession>A0A1G2FDD2</accession>
<dbReference type="SUPFAM" id="SSF56112">
    <property type="entry name" value="Protein kinase-like (PK-like)"/>
    <property type="match status" value="1"/>
</dbReference>
<dbReference type="Pfam" id="PF01636">
    <property type="entry name" value="APH"/>
    <property type="match status" value="1"/>
</dbReference>
<dbReference type="InterPro" id="IPR002575">
    <property type="entry name" value="Aminoglycoside_PTrfase"/>
</dbReference>
<dbReference type="Proteomes" id="UP000176974">
    <property type="component" value="Unassembled WGS sequence"/>
</dbReference>
<dbReference type="Gene3D" id="3.90.1200.10">
    <property type="match status" value="1"/>
</dbReference>
<dbReference type="InterPro" id="IPR011009">
    <property type="entry name" value="Kinase-like_dom_sf"/>
</dbReference>
<sequence>MINPESYRQGEWVNIPEEYVILKYLEKTGLGPRSYFVDPERFVFPLMIQEFIEAACFNDLKPLSEEHLAAAAKAIALLNSQGITPENFPFRKGYTRYSYLTSVKTWQKRLKEIKKSEQPDVLEWAQKIEKVIDGAKKILEKFEPLLEKAPFSFNFDGAHCGNTYWKNNKVIFLDWQKVSYGDPAFTLARFLTSVDKTGEVSSANKELMVQTYLKRREVPNFAQLVDQRLFERQTADLVWVLWNYVKENKIEPVEQTINIFPRYKRVKKLLEEY</sequence>
<gene>
    <name evidence="2" type="ORF">A2815_03120</name>
</gene>
<evidence type="ECO:0000313" key="2">
    <source>
        <dbReference type="EMBL" id="OGZ36086.1"/>
    </source>
</evidence>
<proteinExistence type="predicted"/>
<reference evidence="2 3" key="1">
    <citation type="journal article" date="2016" name="Nat. Commun.">
        <title>Thousands of microbial genomes shed light on interconnected biogeochemical processes in an aquifer system.</title>
        <authorList>
            <person name="Anantharaman K."/>
            <person name="Brown C.T."/>
            <person name="Hug L.A."/>
            <person name="Sharon I."/>
            <person name="Castelle C.J."/>
            <person name="Probst A.J."/>
            <person name="Thomas B.C."/>
            <person name="Singh A."/>
            <person name="Wilkins M.J."/>
            <person name="Karaoz U."/>
            <person name="Brodie E.L."/>
            <person name="Williams K.H."/>
            <person name="Hubbard S.S."/>
            <person name="Banfield J.F."/>
        </authorList>
    </citation>
    <scope>NUCLEOTIDE SEQUENCE [LARGE SCALE GENOMIC DNA]</scope>
</reference>
<evidence type="ECO:0000259" key="1">
    <source>
        <dbReference type="Pfam" id="PF01636"/>
    </source>
</evidence>
<name>A0A1G2FDD2_9BACT</name>
<evidence type="ECO:0000313" key="3">
    <source>
        <dbReference type="Proteomes" id="UP000176974"/>
    </source>
</evidence>
<comment type="caution">
    <text evidence="2">The sequence shown here is derived from an EMBL/GenBank/DDBJ whole genome shotgun (WGS) entry which is preliminary data.</text>
</comment>
<feature type="domain" description="Aminoglycoside phosphotransferase" evidence="1">
    <location>
        <begin position="14"/>
        <end position="195"/>
    </location>
</feature>
<dbReference type="AlphaFoldDB" id="A0A1G2FDD2"/>
<protein>
    <recommendedName>
        <fullName evidence="1">Aminoglycoside phosphotransferase domain-containing protein</fullName>
    </recommendedName>
</protein>
<dbReference type="EMBL" id="MHMY01000001">
    <property type="protein sequence ID" value="OGZ36086.1"/>
    <property type="molecule type" value="Genomic_DNA"/>
</dbReference>
<organism evidence="2 3">
    <name type="scientific">Candidatus Portnoybacteria bacterium RIFCSPHIGHO2_01_FULL_40_12b</name>
    <dbReference type="NCBI Taxonomy" id="1801994"/>
    <lineage>
        <taxon>Bacteria</taxon>
        <taxon>Candidatus Portnoyibacteriota</taxon>
    </lineage>
</organism>